<sequence length="641" mass="71401">MLQKYFRPEFVIDLEEADSPETVFKIAASRIVPLNSVSEQIVRHLVIREQSGSTSLGDGVAIPHAIIPEALPAPLAIFIRVRKGIKWNAEDTKPVQLIFIVIATEQHRNEYLQLLGEIARVFHDYHRRRQILKARNPEEIFRFLTAEVKPGIFQRYRTLLFLLLAILGTYFLGRAFFPVLELPATGVYEKLGLLKFNSEPWVSRQSLTTAIFVGMILGTLFFWRFRVALAAMSIALLLFLKVMNVELAVEYMSIPTVIFIMAMMALIKWLENIGFFRIIVTAVARRIGNSSGLMLAVLMLFSTILSGFAGEVSGILVTFGLALELARQNRTSPFPYLLALVFATNVGSALTLVGNPIGVYIAFAGGLTFEDFLRWATPVSLVACAVTIIICLSLFRRHLPAQQQMKISDTLQVKPSELRLGWIVFVAVIIFIILHARLEHWLNLKEGTVLVATPIAALAFVIFVMQERGKMLIERGIDWWTILFFMFLFANAACLEHTGVTTKLGYFLLRIAQKLPFTQWLGQSGLTGSSLILLLWFSGITSGFVDNMPIVAALVPIVKTLVQIGLPHSKILWWSLLIGGCYGGNLTMIGSSANLVAIGAYEKYTGRSINFGQWIGTGIVITVITLLIATIILLIQLPFAP</sequence>
<dbReference type="AlphaFoldDB" id="A0A7C3F237"/>
<dbReference type="SUPFAM" id="SSF55804">
    <property type="entry name" value="Phoshotransferase/anion transport protein"/>
    <property type="match status" value="1"/>
</dbReference>
<feature type="transmembrane region" description="Helical" evidence="6">
    <location>
        <begin position="448"/>
        <end position="465"/>
    </location>
</feature>
<dbReference type="PROSITE" id="PS51094">
    <property type="entry name" value="PTS_EIIA_TYPE_2"/>
    <property type="match status" value="1"/>
</dbReference>
<feature type="transmembrane region" description="Helical" evidence="6">
    <location>
        <begin position="335"/>
        <end position="363"/>
    </location>
</feature>
<evidence type="ECO:0000259" key="7">
    <source>
        <dbReference type="PROSITE" id="PS51094"/>
    </source>
</evidence>
<evidence type="ECO:0000256" key="5">
    <source>
        <dbReference type="ARBA" id="ARBA00023136"/>
    </source>
</evidence>
<evidence type="ECO:0000256" key="2">
    <source>
        <dbReference type="ARBA" id="ARBA00022448"/>
    </source>
</evidence>
<dbReference type="InterPro" id="IPR016152">
    <property type="entry name" value="PTrfase/Anion_transptr"/>
</dbReference>
<keyword evidence="5 6" id="KW-0472">Membrane</keyword>
<evidence type="ECO:0000256" key="6">
    <source>
        <dbReference type="SAM" id="Phobius"/>
    </source>
</evidence>
<dbReference type="Pfam" id="PF00359">
    <property type="entry name" value="PTS_EIIA_2"/>
    <property type="match status" value="1"/>
</dbReference>
<proteinExistence type="predicted"/>
<feature type="domain" description="PTS EIIA type-2" evidence="7">
    <location>
        <begin position="4"/>
        <end position="147"/>
    </location>
</feature>
<comment type="caution">
    <text evidence="9">The sequence shown here is derived from an EMBL/GenBank/DDBJ whole genome shotgun (WGS) entry which is preliminary data.</text>
</comment>
<feature type="transmembrane region" description="Helical" evidence="6">
    <location>
        <begin position="210"/>
        <end position="239"/>
    </location>
</feature>
<dbReference type="PROSITE" id="PS00372">
    <property type="entry name" value="PTS_EIIA_TYPE_2_HIS"/>
    <property type="match status" value="1"/>
</dbReference>
<feature type="transmembrane region" description="Helical" evidence="6">
    <location>
        <begin position="549"/>
        <end position="566"/>
    </location>
</feature>
<feature type="transmembrane region" description="Helical" evidence="6">
    <location>
        <begin position="290"/>
        <end position="323"/>
    </location>
</feature>
<dbReference type="EMBL" id="DSTU01000006">
    <property type="protein sequence ID" value="HFJ54027.1"/>
    <property type="molecule type" value="Genomic_DNA"/>
</dbReference>
<keyword evidence="3 6" id="KW-0812">Transmembrane</keyword>
<dbReference type="CDD" id="cd00211">
    <property type="entry name" value="PTS_IIA_fru"/>
    <property type="match status" value="1"/>
</dbReference>
<dbReference type="GO" id="GO:0016020">
    <property type="term" value="C:membrane"/>
    <property type="evidence" value="ECO:0007669"/>
    <property type="project" value="UniProtKB-SubCell"/>
</dbReference>
<comment type="subcellular location">
    <subcellularLocation>
        <location evidence="1">Membrane</location>
        <topology evidence="1">Multi-pass membrane protein</topology>
    </subcellularLocation>
</comment>
<reference evidence="9" key="1">
    <citation type="journal article" date="2020" name="mSystems">
        <title>Genome- and Community-Level Interaction Insights into Carbon Utilization and Element Cycling Functions of Hydrothermarchaeota in Hydrothermal Sediment.</title>
        <authorList>
            <person name="Zhou Z."/>
            <person name="Liu Y."/>
            <person name="Xu W."/>
            <person name="Pan J."/>
            <person name="Luo Z.H."/>
            <person name="Li M."/>
        </authorList>
    </citation>
    <scope>NUCLEOTIDE SEQUENCE [LARGE SCALE GENOMIC DNA]</scope>
    <source>
        <strain evidence="8">SpSt-265</strain>
        <strain evidence="9">SpSt-465</strain>
    </source>
</reference>
<dbReference type="InterPro" id="IPR004680">
    <property type="entry name" value="Cit_transptr-like_dom"/>
</dbReference>
<feature type="transmembrane region" description="Helical" evidence="6">
    <location>
        <begin position="251"/>
        <end position="270"/>
    </location>
</feature>
<gene>
    <name evidence="8" type="ORF">ENP94_00415</name>
    <name evidence="9" type="ORF">ENS16_04980</name>
</gene>
<feature type="transmembrane region" description="Helical" evidence="6">
    <location>
        <begin position="613"/>
        <end position="635"/>
    </location>
</feature>
<dbReference type="InterPro" id="IPR002178">
    <property type="entry name" value="PTS_EIIA_type-2_dom"/>
</dbReference>
<organism evidence="9">
    <name type="scientific">candidate division WOR-3 bacterium</name>
    <dbReference type="NCBI Taxonomy" id="2052148"/>
    <lineage>
        <taxon>Bacteria</taxon>
        <taxon>Bacteria division WOR-3</taxon>
    </lineage>
</organism>
<feature type="transmembrane region" description="Helical" evidence="6">
    <location>
        <begin position="159"/>
        <end position="177"/>
    </location>
</feature>
<dbReference type="Gene3D" id="3.40.930.10">
    <property type="entry name" value="Mannitol-specific EII, Chain A"/>
    <property type="match status" value="1"/>
</dbReference>
<name>A0A7C3F237_UNCW3</name>
<feature type="transmembrane region" description="Helical" evidence="6">
    <location>
        <begin position="477"/>
        <end position="500"/>
    </location>
</feature>
<dbReference type="InterPro" id="IPR051475">
    <property type="entry name" value="Diverse_Ion_Transporter"/>
</dbReference>
<dbReference type="Pfam" id="PF03600">
    <property type="entry name" value="CitMHS"/>
    <property type="match status" value="1"/>
</dbReference>
<feature type="transmembrane region" description="Helical" evidence="6">
    <location>
        <begin position="572"/>
        <end position="601"/>
    </location>
</feature>
<dbReference type="PANTHER" id="PTHR43568">
    <property type="entry name" value="P PROTEIN"/>
    <property type="match status" value="1"/>
</dbReference>
<feature type="transmembrane region" description="Helical" evidence="6">
    <location>
        <begin position="375"/>
        <end position="395"/>
    </location>
</feature>
<accession>A0A7C3F237</accession>
<evidence type="ECO:0000313" key="8">
    <source>
        <dbReference type="EMBL" id="HEA86457.1"/>
    </source>
</evidence>
<evidence type="ECO:0000256" key="1">
    <source>
        <dbReference type="ARBA" id="ARBA00004141"/>
    </source>
</evidence>
<evidence type="ECO:0000256" key="3">
    <source>
        <dbReference type="ARBA" id="ARBA00022692"/>
    </source>
</evidence>
<keyword evidence="2" id="KW-0813">Transport</keyword>
<protein>
    <recommendedName>
        <fullName evidence="7">PTS EIIA type-2 domain-containing protein</fullName>
    </recommendedName>
</protein>
<keyword evidence="4 6" id="KW-1133">Transmembrane helix</keyword>
<evidence type="ECO:0000313" key="9">
    <source>
        <dbReference type="EMBL" id="HFJ54027.1"/>
    </source>
</evidence>
<feature type="transmembrane region" description="Helical" evidence="6">
    <location>
        <begin position="520"/>
        <end position="537"/>
    </location>
</feature>
<evidence type="ECO:0000256" key="4">
    <source>
        <dbReference type="ARBA" id="ARBA00022989"/>
    </source>
</evidence>
<dbReference type="EMBL" id="DSLG01000002">
    <property type="protein sequence ID" value="HEA86457.1"/>
    <property type="molecule type" value="Genomic_DNA"/>
</dbReference>
<dbReference type="PANTHER" id="PTHR43568:SF1">
    <property type="entry name" value="P PROTEIN"/>
    <property type="match status" value="1"/>
</dbReference>
<dbReference type="GO" id="GO:0055085">
    <property type="term" value="P:transmembrane transport"/>
    <property type="evidence" value="ECO:0007669"/>
    <property type="project" value="InterPro"/>
</dbReference>
<feature type="transmembrane region" description="Helical" evidence="6">
    <location>
        <begin position="416"/>
        <end position="436"/>
    </location>
</feature>